<evidence type="ECO:0000256" key="1">
    <source>
        <dbReference type="SAM" id="MobiDB-lite"/>
    </source>
</evidence>
<organism evidence="2 3">
    <name type="scientific">Herbaspirillum lusitanum</name>
    <dbReference type="NCBI Taxonomy" id="213312"/>
    <lineage>
        <taxon>Bacteria</taxon>
        <taxon>Pseudomonadati</taxon>
        <taxon>Pseudomonadota</taxon>
        <taxon>Betaproteobacteria</taxon>
        <taxon>Burkholderiales</taxon>
        <taxon>Oxalobacteraceae</taxon>
        <taxon>Herbaspirillum</taxon>
    </lineage>
</organism>
<dbReference type="RefSeq" id="WP_408158672.1">
    <property type="nucleotide sequence ID" value="NZ_JAQQFM010000006.1"/>
</dbReference>
<proteinExistence type="predicted"/>
<name>A0ABW9ACI4_9BURK</name>
<comment type="caution">
    <text evidence="2">The sequence shown here is derived from an EMBL/GenBank/DDBJ whole genome shotgun (WGS) entry which is preliminary data.</text>
</comment>
<evidence type="ECO:0000313" key="2">
    <source>
        <dbReference type="EMBL" id="MFL9925483.1"/>
    </source>
</evidence>
<dbReference type="EMBL" id="JAQQFM010000006">
    <property type="protein sequence ID" value="MFL9925483.1"/>
    <property type="molecule type" value="Genomic_DNA"/>
</dbReference>
<sequence>MSSTSFQVRTLNTLSKLALILGVSLSLSACDYISSFSKPKQTPEEARAEGIALGAGCRQAGQTLEDCYQRNPDALKAGIFAGWKDMHEYMAAKNIQTVTPPPPPVKEAEAPKEASKDGAKDEKSSRSRDRESSRSRDRDRDSSASKDGKDSKDSKESKDSSSDRSSRASRDTAKNY</sequence>
<accession>A0ABW9ACI4</accession>
<protein>
    <submittedName>
        <fullName evidence="2">Uncharacterized protein</fullName>
    </submittedName>
</protein>
<reference evidence="2 3" key="1">
    <citation type="journal article" date="2024" name="Chem. Sci.">
        <title>Discovery of megapolipeptins by genome mining of a Burkholderiales bacteria collection.</title>
        <authorList>
            <person name="Paulo B.S."/>
            <person name="Recchia M.J.J."/>
            <person name="Lee S."/>
            <person name="Fergusson C.H."/>
            <person name="Romanowski S.B."/>
            <person name="Hernandez A."/>
            <person name="Krull N."/>
            <person name="Liu D.Y."/>
            <person name="Cavanagh H."/>
            <person name="Bos A."/>
            <person name="Gray C.A."/>
            <person name="Murphy B.T."/>
            <person name="Linington R.G."/>
            <person name="Eustaquio A.S."/>
        </authorList>
    </citation>
    <scope>NUCLEOTIDE SEQUENCE [LARGE SCALE GENOMIC DNA]</scope>
    <source>
        <strain evidence="2 3">RL21-008-BIB-A</strain>
    </source>
</reference>
<feature type="region of interest" description="Disordered" evidence="1">
    <location>
        <begin position="94"/>
        <end position="176"/>
    </location>
</feature>
<gene>
    <name evidence="2" type="ORF">PQR62_14485</name>
</gene>
<evidence type="ECO:0000313" key="3">
    <source>
        <dbReference type="Proteomes" id="UP001629246"/>
    </source>
</evidence>
<feature type="compositionally biased region" description="Basic and acidic residues" evidence="1">
    <location>
        <begin position="106"/>
        <end position="176"/>
    </location>
</feature>
<keyword evidence="3" id="KW-1185">Reference proteome</keyword>
<dbReference type="Proteomes" id="UP001629246">
    <property type="component" value="Unassembled WGS sequence"/>
</dbReference>